<accession>X1CYA6</accession>
<comment type="caution">
    <text evidence="1">The sequence shown here is derived from an EMBL/GenBank/DDBJ whole genome shotgun (WGS) entry which is preliminary data.</text>
</comment>
<feature type="non-terminal residue" evidence="1">
    <location>
        <position position="1"/>
    </location>
</feature>
<proteinExistence type="predicted"/>
<dbReference type="Gene3D" id="3.20.20.80">
    <property type="entry name" value="Glycosidases"/>
    <property type="match status" value="1"/>
</dbReference>
<dbReference type="EMBL" id="BART01022558">
    <property type="protein sequence ID" value="GAG97907.1"/>
    <property type="molecule type" value="Genomic_DNA"/>
</dbReference>
<gene>
    <name evidence="1" type="ORF">S01H4_41273</name>
</gene>
<sequence length="214" mass="24231">WGVCGGGEITAENWEAQREAILSVAKWAQENGVHEFQIGNEEEKHVDGTTMTVEQIRINLKSVAAEVQEIFTNGNISYSMCERPSIEAWNAIGIGDIDIIAYNTYVNTNTQADWDWWKGDIDLLVRYFGTDHTYLTEFAPSYISLDSYSTDEAEQAEAVAAMIDYIKNSGMTKAIFFNYYDDARPFGPTGFGVLKEDETFRLLWNQALQGKEYL</sequence>
<evidence type="ECO:0008006" key="2">
    <source>
        <dbReference type="Google" id="ProtNLM"/>
    </source>
</evidence>
<reference evidence="1" key="1">
    <citation type="journal article" date="2014" name="Front. Microbiol.">
        <title>High frequency of phylogenetically diverse reductive dehalogenase-homologous genes in deep subseafloor sedimentary metagenomes.</title>
        <authorList>
            <person name="Kawai M."/>
            <person name="Futagami T."/>
            <person name="Toyoda A."/>
            <person name="Takaki Y."/>
            <person name="Nishi S."/>
            <person name="Hori S."/>
            <person name="Arai W."/>
            <person name="Tsubouchi T."/>
            <person name="Morono Y."/>
            <person name="Uchiyama I."/>
            <person name="Ito T."/>
            <person name="Fujiyama A."/>
            <person name="Inagaki F."/>
            <person name="Takami H."/>
        </authorList>
    </citation>
    <scope>NUCLEOTIDE SEQUENCE</scope>
    <source>
        <strain evidence="1">Expedition CK06-06</strain>
    </source>
</reference>
<dbReference type="AlphaFoldDB" id="X1CYA6"/>
<dbReference type="SUPFAM" id="SSF51445">
    <property type="entry name" value="(Trans)glycosidases"/>
    <property type="match status" value="1"/>
</dbReference>
<organism evidence="1">
    <name type="scientific">marine sediment metagenome</name>
    <dbReference type="NCBI Taxonomy" id="412755"/>
    <lineage>
        <taxon>unclassified sequences</taxon>
        <taxon>metagenomes</taxon>
        <taxon>ecological metagenomes</taxon>
    </lineage>
</organism>
<evidence type="ECO:0000313" key="1">
    <source>
        <dbReference type="EMBL" id="GAG97907.1"/>
    </source>
</evidence>
<name>X1CYA6_9ZZZZ</name>
<protein>
    <recommendedName>
        <fullName evidence="2">GH26 domain-containing protein</fullName>
    </recommendedName>
</protein>
<dbReference type="InterPro" id="IPR017853">
    <property type="entry name" value="GH"/>
</dbReference>